<comment type="caution">
    <text evidence="1">The sequence shown here is derived from an EMBL/GenBank/DDBJ whole genome shotgun (WGS) entry which is preliminary data.</text>
</comment>
<name>A0ABU0A652_STRDY</name>
<dbReference type="RefSeq" id="WP_023612344.1">
    <property type="nucleotide sequence ID" value="NZ_CP066073.1"/>
</dbReference>
<protein>
    <recommendedName>
        <fullName evidence="3">Phage protein</fullName>
    </recommendedName>
</protein>
<evidence type="ECO:0000313" key="1">
    <source>
        <dbReference type="EMBL" id="MDQ0262764.1"/>
    </source>
</evidence>
<proteinExistence type="predicted"/>
<keyword evidence="2" id="KW-1185">Reference proteome</keyword>
<accession>A0ABU0A652</accession>
<gene>
    <name evidence="1" type="ORF">J2S26_000839</name>
</gene>
<dbReference type="Proteomes" id="UP001237071">
    <property type="component" value="Unassembled WGS sequence"/>
</dbReference>
<reference evidence="1 2" key="1">
    <citation type="submission" date="2023-07" db="EMBL/GenBank/DDBJ databases">
        <title>Genomic Encyclopedia of Type Strains, Phase IV (KMG-IV): sequencing the most valuable type-strain genomes for metagenomic binning, comparative biology and taxonomic classification.</title>
        <authorList>
            <person name="Goeker M."/>
        </authorList>
    </citation>
    <scope>NUCLEOTIDE SEQUENCE [LARGE SCALE GENOMIC DNA]</scope>
    <source>
        <strain evidence="1 2">DSM 23147</strain>
    </source>
</reference>
<sequence length="44" mass="4895">MDKTIKFDLSAIGDGGKWRLDAINNIANYLKEELADQTNITILA</sequence>
<organism evidence="1 2">
    <name type="scientific">Streptococcus dysgalactiae</name>
    <dbReference type="NCBI Taxonomy" id="1334"/>
    <lineage>
        <taxon>Bacteria</taxon>
        <taxon>Bacillati</taxon>
        <taxon>Bacillota</taxon>
        <taxon>Bacilli</taxon>
        <taxon>Lactobacillales</taxon>
        <taxon>Streptococcaceae</taxon>
        <taxon>Streptococcus</taxon>
    </lineage>
</organism>
<evidence type="ECO:0008006" key="3">
    <source>
        <dbReference type="Google" id="ProtNLM"/>
    </source>
</evidence>
<dbReference type="EMBL" id="JAUSTL010000006">
    <property type="protein sequence ID" value="MDQ0262764.1"/>
    <property type="molecule type" value="Genomic_DNA"/>
</dbReference>
<evidence type="ECO:0000313" key="2">
    <source>
        <dbReference type="Proteomes" id="UP001237071"/>
    </source>
</evidence>